<comment type="caution">
    <text evidence="3">The sequence shown here is derived from an EMBL/GenBank/DDBJ whole genome shotgun (WGS) entry which is preliminary data.</text>
</comment>
<name>A0A930YEU2_9ACTN</name>
<dbReference type="RefSeq" id="WP_194707284.1">
    <property type="nucleotide sequence ID" value="NZ_JADKPN010000007.1"/>
</dbReference>
<dbReference type="InterPro" id="IPR011050">
    <property type="entry name" value="Pectin_lyase_fold/virulence"/>
</dbReference>
<evidence type="ECO:0000256" key="1">
    <source>
        <dbReference type="SAM" id="MobiDB-lite"/>
    </source>
</evidence>
<dbReference type="Pfam" id="PF13229">
    <property type="entry name" value="Beta_helix"/>
    <property type="match status" value="1"/>
</dbReference>
<proteinExistence type="predicted"/>
<reference evidence="3" key="1">
    <citation type="submission" date="2020-11" db="EMBL/GenBank/DDBJ databases">
        <title>Nocardioides sp. nov., isolated from Soil of Cynanchum wilfordii Hemsley rhizosphere.</title>
        <authorList>
            <person name="Lee J.-S."/>
            <person name="Suh M.K."/>
            <person name="Kim J.-S."/>
        </authorList>
    </citation>
    <scope>NUCLEOTIDE SEQUENCE</scope>
    <source>
        <strain evidence="3">KCTC 19275</strain>
    </source>
</reference>
<dbReference type="InterPro" id="IPR006626">
    <property type="entry name" value="PbH1"/>
</dbReference>
<dbReference type="InterPro" id="IPR012334">
    <property type="entry name" value="Pectin_lyas_fold"/>
</dbReference>
<organism evidence="3 4">
    <name type="scientific">Nocardioides islandensis</name>
    <dbReference type="NCBI Taxonomy" id="433663"/>
    <lineage>
        <taxon>Bacteria</taxon>
        <taxon>Bacillati</taxon>
        <taxon>Actinomycetota</taxon>
        <taxon>Actinomycetes</taxon>
        <taxon>Propionibacteriales</taxon>
        <taxon>Nocardioidaceae</taxon>
        <taxon>Nocardioides</taxon>
    </lineage>
</organism>
<dbReference type="SMART" id="SM00710">
    <property type="entry name" value="PbH1"/>
    <property type="match status" value="7"/>
</dbReference>
<dbReference type="EMBL" id="JADKPN010000007">
    <property type="protein sequence ID" value="MBF4764113.1"/>
    <property type="molecule type" value="Genomic_DNA"/>
</dbReference>
<evidence type="ECO:0000259" key="2">
    <source>
        <dbReference type="Pfam" id="PF13229"/>
    </source>
</evidence>
<dbReference type="InterPro" id="IPR039448">
    <property type="entry name" value="Beta_helix"/>
</dbReference>
<feature type="region of interest" description="Disordered" evidence="1">
    <location>
        <begin position="78"/>
        <end position="101"/>
    </location>
</feature>
<accession>A0A930YEU2</accession>
<evidence type="ECO:0000313" key="3">
    <source>
        <dbReference type="EMBL" id="MBF4764113.1"/>
    </source>
</evidence>
<gene>
    <name evidence="3" type="ORF">ISU07_13340</name>
</gene>
<feature type="domain" description="Right handed beta helix" evidence="2">
    <location>
        <begin position="188"/>
        <end position="346"/>
    </location>
</feature>
<keyword evidence="4" id="KW-1185">Reference proteome</keyword>
<sequence length="535" mass="57225">MTERHTGPRRGRLSISLLAGVVGLLGVLPALAAGAPSLGALSTSAVASPVTQHRAAPLAGVSARSAGAGAPRAVCGTAQLDGPASKPAGARKVSTSQSLQRLTARAPAGTTFWLEPGRHIIPGGAFDQVQPKNGNVYIGAPGAVLDGRRVNRYAFSSSAHDVRISHLTIENFGQSVQDNPGETVVNSGSGNDWVVDHSTIQQNAGAGVFLADGSRVVKNCLRDNGEYGFAAHESNGPAHDVVLRGNEIVGNNTADWENLQPGCGCAGGGKFWDTRGARVVDNYVHDNHGPGLWADTDNVGFLFEGNYIANNDDVGLFYEISYNALIRRNTFVRNGWKIGLESLDGTPAIYISESGSDQRAGSLYGRHLRISGNLFVDNWSGIMAWEHPGRFAGSPYNVSADYSTLVNPGVATVARCGDPDLIGTAPYIDDCRWKTQHLRVVRNTFEFDPTKIPGCTVEHGCGFMSLVSTYGTVPEWAPYLKYVVPDAISLAQDNVWRANAYHGPWRFMIRLLGPQVSWSTWRSAPYHQDAGSTRS</sequence>
<dbReference type="Proteomes" id="UP000640489">
    <property type="component" value="Unassembled WGS sequence"/>
</dbReference>
<dbReference type="AlphaFoldDB" id="A0A930YEU2"/>
<evidence type="ECO:0000313" key="4">
    <source>
        <dbReference type="Proteomes" id="UP000640489"/>
    </source>
</evidence>
<protein>
    <submittedName>
        <fullName evidence="3">Right-handed parallel beta-helix repeat-containing protein</fullName>
    </submittedName>
</protein>
<dbReference type="SUPFAM" id="SSF51126">
    <property type="entry name" value="Pectin lyase-like"/>
    <property type="match status" value="1"/>
</dbReference>
<dbReference type="Gene3D" id="2.160.20.10">
    <property type="entry name" value="Single-stranded right-handed beta-helix, Pectin lyase-like"/>
    <property type="match status" value="1"/>
</dbReference>